<feature type="region of interest" description="Disordered" evidence="1">
    <location>
        <begin position="1"/>
        <end position="245"/>
    </location>
</feature>
<dbReference type="PANTHER" id="PTHR38698:SF1">
    <property type="entry name" value="FUNGAL PROTEIN"/>
    <property type="match status" value="1"/>
</dbReference>
<proteinExistence type="predicted"/>
<organism evidence="2 3">
    <name type="scientific">Emericellopsis atlantica</name>
    <dbReference type="NCBI Taxonomy" id="2614577"/>
    <lineage>
        <taxon>Eukaryota</taxon>
        <taxon>Fungi</taxon>
        <taxon>Dikarya</taxon>
        <taxon>Ascomycota</taxon>
        <taxon>Pezizomycotina</taxon>
        <taxon>Sordariomycetes</taxon>
        <taxon>Hypocreomycetidae</taxon>
        <taxon>Hypocreales</taxon>
        <taxon>Bionectriaceae</taxon>
        <taxon>Emericellopsis</taxon>
    </lineage>
</organism>
<evidence type="ECO:0000256" key="1">
    <source>
        <dbReference type="SAM" id="MobiDB-lite"/>
    </source>
</evidence>
<feature type="compositionally biased region" description="Basic and acidic residues" evidence="1">
    <location>
        <begin position="53"/>
        <end position="63"/>
    </location>
</feature>
<keyword evidence="3" id="KW-1185">Reference proteome</keyword>
<dbReference type="PANTHER" id="PTHR38698">
    <property type="entry name" value="EXPRESSED PROTEIN"/>
    <property type="match status" value="1"/>
</dbReference>
<sequence length="471" mass="51240">MASPGELDPPVDIRKQEDTGAHQLADHSDSEDHFTDAQSAASAHGSSPVPTTRVERVDDEPAHGEVPGTEASKMREGDAQPDEIAVIPEDDTESQSTGHSEKVPATVVEEAPGSMGPRSQEFVDKRRADAPPDVVVSPSAEEKGEVDGESNHDELNSPSLRAPDSESAPAGRPRRKSSRSIRPTLDEASDFGDDAEDAFGDDFDDFEEGAGDDDFDDFDDDFQQPEAQAHPVPAAPQNSLPFAIPDFEGLNADDIMSSTESYLAYLFPPEELDVPEFPPLPKESTSFTTPRSASLWSQLIAPPPLAPPDWIRSRTRRLFLVSLGVPVDLDEILPASKQKKLVLPSLSVPSGASPRTSSDSRSVSRLRQGEGNASSTSVDTQGKPKRRKGPPPPPDFDMVSARHACKTTDEALDGMTNQELQSHVTKLQSLEATAKEVLEYWTKRTDERIAERETFEGVIENLVKHARKVRK</sequence>
<feature type="compositionally biased region" description="Basic and acidic residues" evidence="1">
    <location>
        <begin position="11"/>
        <end position="35"/>
    </location>
</feature>
<evidence type="ECO:0000313" key="2">
    <source>
        <dbReference type="EMBL" id="KAG9256981.1"/>
    </source>
</evidence>
<dbReference type="Proteomes" id="UP000887229">
    <property type="component" value="Unassembled WGS sequence"/>
</dbReference>
<comment type="caution">
    <text evidence="2">The sequence shown here is derived from an EMBL/GenBank/DDBJ whole genome shotgun (WGS) entry which is preliminary data.</text>
</comment>
<feature type="compositionally biased region" description="Basic and acidic residues" evidence="1">
    <location>
        <begin position="121"/>
        <end position="130"/>
    </location>
</feature>
<feature type="compositionally biased region" description="Acidic residues" evidence="1">
    <location>
        <begin position="187"/>
        <end position="223"/>
    </location>
</feature>
<feature type="compositionally biased region" description="Polar residues" evidence="1">
    <location>
        <begin position="371"/>
        <end position="380"/>
    </location>
</feature>
<gene>
    <name evidence="2" type="ORF">F5Z01DRAFT_647254</name>
</gene>
<feature type="compositionally biased region" description="Low complexity" evidence="1">
    <location>
        <begin position="350"/>
        <end position="366"/>
    </location>
</feature>
<dbReference type="Pfam" id="PF17104">
    <property type="entry name" value="YBL010C_LAA2"/>
    <property type="match status" value="1"/>
</dbReference>
<protein>
    <submittedName>
        <fullName evidence="2">Uncharacterized protein</fullName>
    </submittedName>
</protein>
<feature type="compositionally biased region" description="Polar residues" evidence="1">
    <location>
        <begin position="36"/>
        <end position="50"/>
    </location>
</feature>
<dbReference type="InterPro" id="IPR031355">
    <property type="entry name" value="YBL010C/LAA2-like"/>
</dbReference>
<dbReference type="EMBL" id="MU251246">
    <property type="protein sequence ID" value="KAG9256981.1"/>
    <property type="molecule type" value="Genomic_DNA"/>
</dbReference>
<evidence type="ECO:0000313" key="3">
    <source>
        <dbReference type="Proteomes" id="UP000887229"/>
    </source>
</evidence>
<dbReference type="AlphaFoldDB" id="A0A9P8CTM3"/>
<name>A0A9P8CTM3_9HYPO</name>
<feature type="region of interest" description="Disordered" evidence="1">
    <location>
        <begin position="346"/>
        <end position="401"/>
    </location>
</feature>
<reference evidence="2" key="1">
    <citation type="journal article" date="2021" name="IMA Fungus">
        <title>Genomic characterization of three marine fungi, including Emericellopsis atlantica sp. nov. with signatures of a generalist lifestyle and marine biomass degradation.</title>
        <authorList>
            <person name="Hagestad O.C."/>
            <person name="Hou L."/>
            <person name="Andersen J.H."/>
            <person name="Hansen E.H."/>
            <person name="Altermark B."/>
            <person name="Li C."/>
            <person name="Kuhnert E."/>
            <person name="Cox R.J."/>
            <person name="Crous P.W."/>
            <person name="Spatafora J.W."/>
            <person name="Lail K."/>
            <person name="Amirebrahimi M."/>
            <person name="Lipzen A."/>
            <person name="Pangilinan J."/>
            <person name="Andreopoulos W."/>
            <person name="Hayes R.D."/>
            <person name="Ng V."/>
            <person name="Grigoriev I.V."/>
            <person name="Jackson S.A."/>
            <person name="Sutton T.D.S."/>
            <person name="Dobson A.D.W."/>
            <person name="Rama T."/>
        </authorList>
    </citation>
    <scope>NUCLEOTIDE SEQUENCE</scope>
    <source>
        <strain evidence="2">TS7</strain>
    </source>
</reference>
<dbReference type="RefSeq" id="XP_046120905.1">
    <property type="nucleotide sequence ID" value="XM_046262971.1"/>
</dbReference>
<feature type="compositionally biased region" description="Basic and acidic residues" evidence="1">
    <location>
        <begin position="140"/>
        <end position="155"/>
    </location>
</feature>
<accession>A0A9P8CTM3</accession>
<dbReference type="GeneID" id="70293874"/>
<dbReference type="OrthoDB" id="5378975at2759"/>